<name>A0A0S2DJM8_LYSEN</name>
<dbReference type="InterPro" id="IPR052708">
    <property type="entry name" value="PxpC"/>
</dbReference>
<dbReference type="SMART" id="SM00797">
    <property type="entry name" value="AHS2"/>
    <property type="match status" value="1"/>
</dbReference>
<dbReference type="NCBIfam" id="TIGR00724">
    <property type="entry name" value="urea_amlyse_rel"/>
    <property type="match status" value="1"/>
</dbReference>
<feature type="region of interest" description="Disordered" evidence="4">
    <location>
        <begin position="1"/>
        <end position="21"/>
    </location>
</feature>
<dbReference type="Proteomes" id="UP000061569">
    <property type="component" value="Chromosome"/>
</dbReference>
<evidence type="ECO:0000313" key="6">
    <source>
        <dbReference type="EMBL" id="ALN58488.1"/>
    </source>
</evidence>
<evidence type="ECO:0000256" key="2">
    <source>
        <dbReference type="ARBA" id="ARBA00022801"/>
    </source>
</evidence>
<keyword evidence="3" id="KW-0067">ATP-binding</keyword>
<sequence length="351" mass="36908">MRIQRPRTVRPGGRRRPGERAAMTAALPDEEWIEVIAPGALSCVQDLGRAGWRHLGVGQGGALDPRCARLANALVGNPAEAAVLELTLHGPTLRLRAPTRLALLGAPCELRFDGRPLPAARPLELPAGTVSIGGMRAGVRAWLAVAGGFAVEAALGSSATDLRGGFGGLHGRALRAGDRLPLGPVRPPRRVDAPRVPGWWIDPDAGLDPHAPIRYVATAAPALVAAAQRFGDSGWRVDPASNRQGLRLGGEALDTPAAAGAGVSEPVAPGTIQLPADGQPIVLLADAQTVGGYPRLGRIIAADLPRLAQARPNAKLYFRACDEDEAREARRRMDADTARLRWAIADRLSGR</sequence>
<protein>
    <submittedName>
        <fullName evidence="6">Allophanate hydrolase, subunit 2</fullName>
    </submittedName>
</protein>
<reference evidence="6 7" key="1">
    <citation type="submission" date="2015-11" db="EMBL/GenBank/DDBJ databases">
        <title>Genome sequences of Lysobacter enzymogenes strain C3 and Lysobacter antibioticus ATCC 29479.</title>
        <authorList>
            <person name="Kobayashi D.Y."/>
        </authorList>
    </citation>
    <scope>NUCLEOTIDE SEQUENCE [LARGE SCALE GENOMIC DNA]</scope>
    <source>
        <strain evidence="6 7">C3</strain>
    </source>
</reference>
<dbReference type="Gene3D" id="2.40.100.10">
    <property type="entry name" value="Cyclophilin-like"/>
    <property type="match status" value="1"/>
</dbReference>
<evidence type="ECO:0000256" key="4">
    <source>
        <dbReference type="SAM" id="MobiDB-lite"/>
    </source>
</evidence>
<evidence type="ECO:0000256" key="1">
    <source>
        <dbReference type="ARBA" id="ARBA00022741"/>
    </source>
</evidence>
<evidence type="ECO:0000256" key="3">
    <source>
        <dbReference type="ARBA" id="ARBA00022840"/>
    </source>
</evidence>
<organism evidence="6 7">
    <name type="scientific">Lysobacter enzymogenes</name>
    <dbReference type="NCBI Taxonomy" id="69"/>
    <lineage>
        <taxon>Bacteria</taxon>
        <taxon>Pseudomonadati</taxon>
        <taxon>Pseudomonadota</taxon>
        <taxon>Gammaproteobacteria</taxon>
        <taxon>Lysobacterales</taxon>
        <taxon>Lysobacteraceae</taxon>
        <taxon>Lysobacter</taxon>
    </lineage>
</organism>
<dbReference type="SUPFAM" id="SSF50891">
    <property type="entry name" value="Cyclophilin-like"/>
    <property type="match status" value="1"/>
</dbReference>
<evidence type="ECO:0000313" key="7">
    <source>
        <dbReference type="Proteomes" id="UP000061569"/>
    </source>
</evidence>
<dbReference type="PANTHER" id="PTHR43309:SF4">
    <property type="entry name" value="CARBOXYLTRANSFERASE DOMAIN-CONTAINING PROTEIN"/>
    <property type="match status" value="1"/>
</dbReference>
<dbReference type="InterPro" id="IPR029000">
    <property type="entry name" value="Cyclophilin-like_dom_sf"/>
</dbReference>
<dbReference type="InterPro" id="IPR003778">
    <property type="entry name" value="CT_A_B"/>
</dbReference>
<dbReference type="KEGG" id="lez:GLE_3141"/>
<keyword evidence="2 6" id="KW-0378">Hydrolase</keyword>
<feature type="domain" description="Carboxyltransferase" evidence="5">
    <location>
        <begin position="54"/>
        <end position="336"/>
    </location>
</feature>
<proteinExistence type="predicted"/>
<dbReference type="PANTHER" id="PTHR43309">
    <property type="entry name" value="5-OXOPROLINASE SUBUNIT C"/>
    <property type="match status" value="1"/>
</dbReference>
<dbReference type="AlphaFoldDB" id="A0A0S2DJM8"/>
<dbReference type="PATRIC" id="fig|69.6.peg.3099"/>
<dbReference type="EMBL" id="CP013140">
    <property type="protein sequence ID" value="ALN58488.1"/>
    <property type="molecule type" value="Genomic_DNA"/>
</dbReference>
<keyword evidence="1" id="KW-0547">Nucleotide-binding</keyword>
<dbReference type="Pfam" id="PF02626">
    <property type="entry name" value="CT_A_B"/>
    <property type="match status" value="1"/>
</dbReference>
<evidence type="ECO:0000259" key="5">
    <source>
        <dbReference type="SMART" id="SM00797"/>
    </source>
</evidence>
<gene>
    <name evidence="6" type="ORF">GLE_3141</name>
</gene>
<dbReference type="STRING" id="69.GLE_3141"/>
<dbReference type="GO" id="GO:0016787">
    <property type="term" value="F:hydrolase activity"/>
    <property type="evidence" value="ECO:0007669"/>
    <property type="project" value="UniProtKB-KW"/>
</dbReference>
<feature type="compositionally biased region" description="Basic residues" evidence="4">
    <location>
        <begin position="1"/>
        <end position="17"/>
    </location>
</feature>
<dbReference type="GO" id="GO:0005524">
    <property type="term" value="F:ATP binding"/>
    <property type="evidence" value="ECO:0007669"/>
    <property type="project" value="UniProtKB-KW"/>
</dbReference>
<accession>A0A0S2DJM8</accession>